<evidence type="ECO:0000256" key="13">
    <source>
        <dbReference type="ARBA" id="ARBA00023237"/>
    </source>
</evidence>
<comment type="subcellular location">
    <subcellularLocation>
        <location evidence="1 15">Cell outer membrane</location>
        <topology evidence="1 15">Multi-pass membrane protein</topology>
    </subcellularLocation>
</comment>
<evidence type="ECO:0000256" key="8">
    <source>
        <dbReference type="ARBA" id="ARBA00023004"/>
    </source>
</evidence>
<dbReference type="InterPro" id="IPR037066">
    <property type="entry name" value="Plug_dom_sf"/>
</dbReference>
<evidence type="ECO:0000256" key="5">
    <source>
        <dbReference type="ARBA" id="ARBA00022496"/>
    </source>
</evidence>
<evidence type="ECO:0000256" key="4">
    <source>
        <dbReference type="ARBA" id="ARBA00022452"/>
    </source>
</evidence>
<dbReference type="InterPro" id="IPR012910">
    <property type="entry name" value="Plug_dom"/>
</dbReference>
<keyword evidence="10 16" id="KW-0798">TonB box</keyword>
<dbReference type="Gene3D" id="2.170.130.10">
    <property type="entry name" value="TonB-dependent receptor, plug domain"/>
    <property type="match status" value="1"/>
</dbReference>
<dbReference type="InterPro" id="IPR000531">
    <property type="entry name" value="Beta-barrel_TonB"/>
</dbReference>
<feature type="domain" description="TonB-dependent receptor plug" evidence="19">
    <location>
        <begin position="45"/>
        <end position="148"/>
    </location>
</feature>
<keyword evidence="4 15" id="KW-1134">Transmembrane beta strand</keyword>
<feature type="chain" id="PRO_5013251078" description="Ferric aerobactin receptor" evidence="17">
    <location>
        <begin position="27"/>
        <end position="730"/>
    </location>
</feature>
<gene>
    <name evidence="20" type="ORF">BVH74_09860</name>
</gene>
<dbReference type="PANTHER" id="PTHR30069">
    <property type="entry name" value="TONB-DEPENDENT OUTER MEMBRANE RECEPTOR"/>
    <property type="match status" value="1"/>
</dbReference>
<dbReference type="CDD" id="cd01347">
    <property type="entry name" value="ligand_gated_channel"/>
    <property type="match status" value="1"/>
</dbReference>
<dbReference type="PROSITE" id="PS52016">
    <property type="entry name" value="TONB_DEPENDENT_REC_3"/>
    <property type="match status" value="1"/>
</dbReference>
<dbReference type="NCBIfam" id="TIGR01783">
    <property type="entry name" value="TonB-siderophor"/>
    <property type="match status" value="1"/>
</dbReference>
<keyword evidence="8" id="KW-0408">Iron</keyword>
<evidence type="ECO:0000256" key="17">
    <source>
        <dbReference type="SAM" id="SignalP"/>
    </source>
</evidence>
<keyword evidence="3 15" id="KW-0813">Transport</keyword>
<keyword evidence="11 15" id="KW-0472">Membrane</keyword>
<dbReference type="Pfam" id="PF07715">
    <property type="entry name" value="Plug"/>
    <property type="match status" value="1"/>
</dbReference>
<feature type="signal peptide" evidence="17">
    <location>
        <begin position="1"/>
        <end position="26"/>
    </location>
</feature>
<evidence type="ECO:0000256" key="16">
    <source>
        <dbReference type="RuleBase" id="RU003357"/>
    </source>
</evidence>
<dbReference type="AlphaFoldDB" id="A0A1V0B550"/>
<keyword evidence="5" id="KW-0410">Iron transport</keyword>
<evidence type="ECO:0000259" key="19">
    <source>
        <dbReference type="Pfam" id="PF07715"/>
    </source>
</evidence>
<evidence type="ECO:0000259" key="18">
    <source>
        <dbReference type="Pfam" id="PF00593"/>
    </source>
</evidence>
<dbReference type="SUPFAM" id="SSF56935">
    <property type="entry name" value="Porins"/>
    <property type="match status" value="1"/>
</dbReference>
<dbReference type="GO" id="GO:0009279">
    <property type="term" value="C:cell outer membrane"/>
    <property type="evidence" value="ECO:0007669"/>
    <property type="project" value="UniProtKB-SubCell"/>
</dbReference>
<comment type="similarity">
    <text evidence="2 15 16">Belongs to the TonB-dependent receptor family.</text>
</comment>
<dbReference type="InterPro" id="IPR010105">
    <property type="entry name" value="TonB_sidphr_rcpt"/>
</dbReference>
<keyword evidence="9" id="KW-0406">Ion transport</keyword>
<dbReference type="PANTHER" id="PTHR30069:SF42">
    <property type="entry name" value="FERRIC AEROBACTIN RECEPTOR"/>
    <property type="match status" value="1"/>
</dbReference>
<evidence type="ECO:0000313" key="21">
    <source>
        <dbReference type="Proteomes" id="UP000243488"/>
    </source>
</evidence>
<dbReference type="EMBL" id="CP020100">
    <property type="protein sequence ID" value="AQZ95037.1"/>
    <property type="molecule type" value="Genomic_DNA"/>
</dbReference>
<dbReference type="Proteomes" id="UP000243488">
    <property type="component" value="Chromosome"/>
</dbReference>
<dbReference type="InterPro" id="IPR039426">
    <property type="entry name" value="TonB-dep_rcpt-like"/>
</dbReference>
<feature type="domain" description="TonB-dependent receptor-like beta-barrel" evidence="18">
    <location>
        <begin position="245"/>
        <end position="687"/>
    </location>
</feature>
<reference evidence="20 21" key="1">
    <citation type="submission" date="2017-03" db="EMBL/GenBank/DDBJ databases">
        <title>Complete genome sequence of the novel DNRA strain Pseudomonas sp. S-6-2 isolated from Chinese polluted river sediment. Journal of Biotechnology.</title>
        <authorList>
            <person name="Li J."/>
            <person name="Xiang F."/>
            <person name="Wang L."/>
            <person name="Xi L."/>
            <person name="Liu J."/>
        </authorList>
    </citation>
    <scope>NUCLEOTIDE SEQUENCE [LARGE SCALE GENOMIC DNA]</scope>
    <source>
        <strain evidence="20 21">S-6-2</strain>
    </source>
</reference>
<keyword evidence="7 17" id="KW-0732">Signal</keyword>
<evidence type="ECO:0000256" key="14">
    <source>
        <dbReference type="ARBA" id="ARBA00072094"/>
    </source>
</evidence>
<evidence type="ECO:0000256" key="10">
    <source>
        <dbReference type="ARBA" id="ARBA00023077"/>
    </source>
</evidence>
<sequence length="730" mass="80494">MLSPALRWTLFGATITSLLPLPFAHASSTRLDSEVVVGSRVATRISDIPGNAWIIDAEQLRAQFSAGVPLKEALAHLVPSLDIASQGRTNYGQNMRGRGVLVMIDGVSLNSSRNVSRQFDSIDPFNIERIEVLSGASAVYGGGATGGVINIVTKRGQIGGPRYELEAGVRSGFEASDDRDLRAGAAISGGNQHWVGRLALAGQDNGGAWDANGDQVIFDIAQTDMQYNRSIDLLGNLDLALTDRQSLSLNAQVYDSGYEGNKGLYFGPNLAALYPPYPEQVEIRSGLSSDLEPRTERLQLSADYRLSELLGHNVNLQAYHRREKLNFHPFPYVASGYFAASEQDTELSGLKAVFSRQQGAWRFNYGLDLEHESFEADQTLFDFSRAQASGGLDLAKFDKVGRYPGYEVDSLAAFAQAEWQLSQRWLATAGIRQQRYRVKVDDFIAAAEQVRVALGLASGADPVPGGKNRYNTTLVNLGAVFSIDQGQQLWGNLSQGYEVPDPGKYYGQGQYAYNGSHRELIAGVSVADQPLKAIKTNQAELGWRLYRGDLDAQLAAYYAWSDESLSYDRNTLAVQVNDEKKRNYGLEAQLNWRPTTHWQLGTSTHLTRAELRADGDWKKQNVTQASPSKVTAWGGWADDLTNVRLQGIHSLNLKDDDGNRIDGYTTWDLLVERQLPVGQLGFGIQNLLNKDYTSVWGQRAILFYSAYAPASTFDYRGRGRTWSLSYAVSF</sequence>
<dbReference type="RefSeq" id="WP_080049906.1">
    <property type="nucleotide sequence ID" value="NZ_CP020100.1"/>
</dbReference>
<dbReference type="InterPro" id="IPR036942">
    <property type="entry name" value="Beta-barrel_TonB_sf"/>
</dbReference>
<keyword evidence="21" id="KW-1185">Reference proteome</keyword>
<evidence type="ECO:0000256" key="15">
    <source>
        <dbReference type="PROSITE-ProRule" id="PRU01360"/>
    </source>
</evidence>
<keyword evidence="13 15" id="KW-0998">Cell outer membrane</keyword>
<dbReference type="Pfam" id="PF00593">
    <property type="entry name" value="TonB_dep_Rec_b-barrel"/>
    <property type="match status" value="1"/>
</dbReference>
<evidence type="ECO:0000256" key="11">
    <source>
        <dbReference type="ARBA" id="ARBA00023136"/>
    </source>
</evidence>
<dbReference type="Gene3D" id="2.40.170.20">
    <property type="entry name" value="TonB-dependent receptor, beta-barrel domain"/>
    <property type="match status" value="1"/>
</dbReference>
<name>A0A1V0B550_9GAMM</name>
<dbReference type="KEGG" id="ppha:BVH74_09860"/>
<dbReference type="FunFam" id="2.40.170.20:FF:000007">
    <property type="entry name" value="Ferric aerobactin receptor"/>
    <property type="match status" value="1"/>
</dbReference>
<organism evidence="20 21">
    <name type="scientific">Halopseudomonas phragmitis</name>
    <dbReference type="NCBI Taxonomy" id="1931241"/>
    <lineage>
        <taxon>Bacteria</taxon>
        <taxon>Pseudomonadati</taxon>
        <taxon>Pseudomonadota</taxon>
        <taxon>Gammaproteobacteria</taxon>
        <taxon>Pseudomonadales</taxon>
        <taxon>Pseudomonadaceae</taxon>
        <taxon>Halopseudomonas</taxon>
    </lineage>
</organism>
<evidence type="ECO:0000256" key="1">
    <source>
        <dbReference type="ARBA" id="ARBA00004571"/>
    </source>
</evidence>
<evidence type="ECO:0000256" key="3">
    <source>
        <dbReference type="ARBA" id="ARBA00022448"/>
    </source>
</evidence>
<dbReference type="STRING" id="1931241.BVH74_09860"/>
<evidence type="ECO:0000256" key="9">
    <source>
        <dbReference type="ARBA" id="ARBA00023065"/>
    </source>
</evidence>
<dbReference type="GO" id="GO:0015344">
    <property type="term" value="F:siderophore uptake transmembrane transporter activity"/>
    <property type="evidence" value="ECO:0007669"/>
    <property type="project" value="TreeGrafter"/>
</dbReference>
<keyword evidence="6 15" id="KW-0812">Transmembrane</keyword>
<dbReference type="FunFam" id="2.170.130.10:FF:000011">
    <property type="entry name" value="TonB-dependent siderophore receptor"/>
    <property type="match status" value="1"/>
</dbReference>
<evidence type="ECO:0000256" key="2">
    <source>
        <dbReference type="ARBA" id="ARBA00009810"/>
    </source>
</evidence>
<proteinExistence type="inferred from homology"/>
<dbReference type="GO" id="GO:0038023">
    <property type="term" value="F:signaling receptor activity"/>
    <property type="evidence" value="ECO:0007669"/>
    <property type="project" value="InterPro"/>
</dbReference>
<keyword evidence="12 20" id="KW-0675">Receptor</keyword>
<evidence type="ECO:0000256" key="12">
    <source>
        <dbReference type="ARBA" id="ARBA00023170"/>
    </source>
</evidence>
<accession>A0A1V0B550</accession>
<evidence type="ECO:0000256" key="6">
    <source>
        <dbReference type="ARBA" id="ARBA00022692"/>
    </source>
</evidence>
<evidence type="ECO:0000256" key="7">
    <source>
        <dbReference type="ARBA" id="ARBA00022729"/>
    </source>
</evidence>
<evidence type="ECO:0000313" key="20">
    <source>
        <dbReference type="EMBL" id="AQZ95037.1"/>
    </source>
</evidence>
<protein>
    <recommendedName>
        <fullName evidence="14">Ferric aerobactin receptor</fullName>
    </recommendedName>
</protein>
<dbReference type="GO" id="GO:0044718">
    <property type="term" value="P:siderophore transmembrane transport"/>
    <property type="evidence" value="ECO:0007669"/>
    <property type="project" value="TreeGrafter"/>
</dbReference>